<name>A0A1I3PZ48_9RHOB</name>
<feature type="region of interest" description="Disordered" evidence="1">
    <location>
        <begin position="1"/>
        <end position="132"/>
    </location>
</feature>
<evidence type="ECO:0000313" key="4">
    <source>
        <dbReference type="Proteomes" id="UP000199110"/>
    </source>
</evidence>
<keyword evidence="2" id="KW-0812">Transmembrane</keyword>
<dbReference type="Gene3D" id="1.20.5.340">
    <property type="match status" value="1"/>
</dbReference>
<feature type="compositionally biased region" description="Acidic residues" evidence="1">
    <location>
        <begin position="112"/>
        <end position="121"/>
    </location>
</feature>
<feature type="compositionally biased region" description="Acidic residues" evidence="1">
    <location>
        <begin position="76"/>
        <end position="93"/>
    </location>
</feature>
<evidence type="ECO:0000256" key="1">
    <source>
        <dbReference type="SAM" id="MobiDB-lite"/>
    </source>
</evidence>
<reference evidence="3 4" key="1">
    <citation type="submission" date="2016-10" db="EMBL/GenBank/DDBJ databases">
        <authorList>
            <person name="de Groot N.N."/>
        </authorList>
    </citation>
    <scope>NUCLEOTIDE SEQUENCE [LARGE SCALE GENOMIC DNA]</scope>
    <source>
        <strain evidence="3 4">DSM 19073</strain>
    </source>
</reference>
<dbReference type="Proteomes" id="UP000199110">
    <property type="component" value="Unassembled WGS sequence"/>
</dbReference>
<sequence>MARSKKNTGSTPDKDQTVETSTGDAIEDAMASDTPPAGDDADESFDETLDDVLNDPEGEPVGTAADESGLDRDDAPADEDAAATEPDAEDAEATTDLVTVEGAERQDHDVPDADVEEDAAKDEEPATVLPATAPQVIEKRGPGFVPLVLGGLVAGAIGYAIPTFVMPPADESTARLDALEAQLAALPAAEEPDLSALVATQDTLRADVDALAERIAALETAEPASGAAPAAGASTASDAGLRGDVTALSDRTDAVETAVSDLTGRVDALESGFTEATGAAESVVAEAEALARQAAQNQIALALQSGVPFADQVEILGDVPPDLAAVADAGVVTQATLVAEFPPLAREALRLSRSGQSGGGVGSLFRNAFNPRSLEPREGDDVDAVLSRVEAAVRGGDLAAALNEMDALPPEAAAPLADWRARVETRAAALAAADAYLQDG</sequence>
<evidence type="ECO:0000313" key="3">
    <source>
        <dbReference type="EMBL" id="SFJ26695.1"/>
    </source>
</evidence>
<keyword evidence="2" id="KW-1133">Transmembrane helix</keyword>
<accession>A0A1I3PZ48</accession>
<feature type="transmembrane region" description="Helical" evidence="2">
    <location>
        <begin position="144"/>
        <end position="165"/>
    </location>
</feature>
<keyword evidence="4" id="KW-1185">Reference proteome</keyword>
<dbReference type="RefSeq" id="WP_092780690.1">
    <property type="nucleotide sequence ID" value="NZ_FORA01000003.1"/>
</dbReference>
<dbReference type="STRING" id="390807.SAMN04488095_2354"/>
<keyword evidence="2" id="KW-0472">Membrane</keyword>
<evidence type="ECO:0000256" key="2">
    <source>
        <dbReference type="SAM" id="Phobius"/>
    </source>
</evidence>
<dbReference type="AlphaFoldDB" id="A0A1I3PZ48"/>
<protein>
    <recommendedName>
        <fullName evidence="5">Inner membrane protein</fullName>
    </recommendedName>
</protein>
<dbReference type="OrthoDB" id="7659420at2"/>
<organism evidence="3 4">
    <name type="scientific">Jannaschia pohangensis</name>
    <dbReference type="NCBI Taxonomy" id="390807"/>
    <lineage>
        <taxon>Bacteria</taxon>
        <taxon>Pseudomonadati</taxon>
        <taxon>Pseudomonadota</taxon>
        <taxon>Alphaproteobacteria</taxon>
        <taxon>Rhodobacterales</taxon>
        <taxon>Roseobacteraceae</taxon>
        <taxon>Jannaschia</taxon>
    </lineage>
</organism>
<evidence type="ECO:0008006" key="5">
    <source>
        <dbReference type="Google" id="ProtNLM"/>
    </source>
</evidence>
<proteinExistence type="predicted"/>
<dbReference type="EMBL" id="FORA01000003">
    <property type="protein sequence ID" value="SFJ26695.1"/>
    <property type="molecule type" value="Genomic_DNA"/>
</dbReference>
<feature type="compositionally biased region" description="Acidic residues" evidence="1">
    <location>
        <begin position="39"/>
        <end position="58"/>
    </location>
</feature>
<gene>
    <name evidence="3" type="ORF">SAMN04488095_2354</name>
</gene>
<feature type="compositionally biased region" description="Basic and acidic residues" evidence="1">
    <location>
        <begin position="102"/>
        <end position="111"/>
    </location>
</feature>